<feature type="transmembrane region" description="Helical" evidence="1">
    <location>
        <begin position="117"/>
        <end position="139"/>
    </location>
</feature>
<organism evidence="2 3">
    <name type="scientific">Pholiota conissans</name>
    <dbReference type="NCBI Taxonomy" id="109636"/>
    <lineage>
        <taxon>Eukaryota</taxon>
        <taxon>Fungi</taxon>
        <taxon>Dikarya</taxon>
        <taxon>Basidiomycota</taxon>
        <taxon>Agaricomycotina</taxon>
        <taxon>Agaricomycetes</taxon>
        <taxon>Agaricomycetidae</taxon>
        <taxon>Agaricales</taxon>
        <taxon>Agaricineae</taxon>
        <taxon>Strophariaceae</taxon>
        <taxon>Pholiota</taxon>
    </lineage>
</organism>
<evidence type="ECO:0000313" key="3">
    <source>
        <dbReference type="Proteomes" id="UP000807469"/>
    </source>
</evidence>
<dbReference type="EMBL" id="MU155370">
    <property type="protein sequence ID" value="KAF9474622.1"/>
    <property type="molecule type" value="Genomic_DNA"/>
</dbReference>
<accession>A0A9P6CQ30</accession>
<dbReference type="OrthoDB" id="3056775at2759"/>
<keyword evidence="1" id="KW-0472">Membrane</keyword>
<reference evidence="2" key="1">
    <citation type="submission" date="2020-11" db="EMBL/GenBank/DDBJ databases">
        <authorList>
            <consortium name="DOE Joint Genome Institute"/>
            <person name="Ahrendt S."/>
            <person name="Riley R."/>
            <person name="Andreopoulos W."/>
            <person name="Labutti K."/>
            <person name="Pangilinan J."/>
            <person name="Ruiz-Duenas F.J."/>
            <person name="Barrasa J.M."/>
            <person name="Sanchez-Garcia M."/>
            <person name="Camarero S."/>
            <person name="Miyauchi S."/>
            <person name="Serrano A."/>
            <person name="Linde D."/>
            <person name="Babiker R."/>
            <person name="Drula E."/>
            <person name="Ayuso-Fernandez I."/>
            <person name="Pacheco R."/>
            <person name="Padilla G."/>
            <person name="Ferreira P."/>
            <person name="Barriuso J."/>
            <person name="Kellner H."/>
            <person name="Castanera R."/>
            <person name="Alfaro M."/>
            <person name="Ramirez L."/>
            <person name="Pisabarro A.G."/>
            <person name="Kuo A."/>
            <person name="Tritt A."/>
            <person name="Lipzen A."/>
            <person name="He G."/>
            <person name="Yan M."/>
            <person name="Ng V."/>
            <person name="Cullen D."/>
            <person name="Martin F."/>
            <person name="Rosso M.-N."/>
            <person name="Henrissat B."/>
            <person name="Hibbett D."/>
            <person name="Martinez A.T."/>
            <person name="Grigoriev I.V."/>
        </authorList>
    </citation>
    <scope>NUCLEOTIDE SEQUENCE</scope>
    <source>
        <strain evidence="2">CIRM-BRFM 674</strain>
    </source>
</reference>
<evidence type="ECO:0000256" key="1">
    <source>
        <dbReference type="SAM" id="Phobius"/>
    </source>
</evidence>
<feature type="transmembrane region" description="Helical" evidence="1">
    <location>
        <begin position="166"/>
        <end position="193"/>
    </location>
</feature>
<keyword evidence="3" id="KW-1185">Reference proteome</keyword>
<comment type="caution">
    <text evidence="2">The sequence shown here is derived from an EMBL/GenBank/DDBJ whole genome shotgun (WGS) entry which is preliminary data.</text>
</comment>
<gene>
    <name evidence="2" type="ORF">BDN70DRAFT_996938</name>
</gene>
<sequence length="242" mass="26894">MHDPMVVPDLHNESQGHNIDVQQAKCTGRRLLKTISQFGTLGLSRTFYEARRFKPTQVLPIHPFTLDATRAIQWNTVLRTLSREWKQISIASGLILTLSIALLQIDTILQNPLGRTTAVTAAILSGQSFILAGTFTSIIPRNQGYKWSCQWIEASLSFNNLVSVEFWLFLALPLSLLVWSTIFFIITILTLLWNGGSVPVEADGGESSSRLENIVGGIFVTTLTILSIGPGYRAIKFARELH</sequence>
<protein>
    <submittedName>
        <fullName evidence="2">Uncharacterized protein</fullName>
    </submittedName>
</protein>
<evidence type="ECO:0000313" key="2">
    <source>
        <dbReference type="EMBL" id="KAF9474622.1"/>
    </source>
</evidence>
<feature type="transmembrane region" description="Helical" evidence="1">
    <location>
        <begin position="213"/>
        <end position="232"/>
    </location>
</feature>
<feature type="transmembrane region" description="Helical" evidence="1">
    <location>
        <begin position="88"/>
        <end position="105"/>
    </location>
</feature>
<name>A0A9P6CQ30_9AGAR</name>
<keyword evidence="1" id="KW-1133">Transmembrane helix</keyword>
<dbReference type="AlphaFoldDB" id="A0A9P6CQ30"/>
<dbReference type="Proteomes" id="UP000807469">
    <property type="component" value="Unassembled WGS sequence"/>
</dbReference>
<proteinExistence type="predicted"/>
<keyword evidence="1" id="KW-0812">Transmembrane</keyword>